<comment type="caution">
    <text evidence="2">The sequence shown here is derived from an EMBL/GenBank/DDBJ whole genome shotgun (WGS) entry which is preliminary data.</text>
</comment>
<dbReference type="HAMAP" id="MF_00775">
    <property type="entry name" value="UPF0311"/>
    <property type="match status" value="1"/>
</dbReference>
<dbReference type="PANTHER" id="PTHR37315">
    <property type="entry name" value="UPF0311 PROTEIN BLR7842"/>
    <property type="match status" value="1"/>
</dbReference>
<dbReference type="Gene3D" id="2.40.160.20">
    <property type="match status" value="1"/>
</dbReference>
<accession>A0ABV5MA06</accession>
<protein>
    <recommendedName>
        <fullName evidence="1">UPF0311 protein ACFFTR_21495</fullName>
    </recommendedName>
</protein>
<evidence type="ECO:0000313" key="3">
    <source>
        <dbReference type="Proteomes" id="UP001589608"/>
    </source>
</evidence>
<gene>
    <name evidence="2" type="ORF">ACFFTR_21495</name>
</gene>
<organism evidence="2 3">
    <name type="scientific">Dactylosporangium vinaceum</name>
    <dbReference type="NCBI Taxonomy" id="53362"/>
    <lineage>
        <taxon>Bacteria</taxon>
        <taxon>Bacillati</taxon>
        <taxon>Actinomycetota</taxon>
        <taxon>Actinomycetes</taxon>
        <taxon>Micromonosporales</taxon>
        <taxon>Micromonosporaceae</taxon>
        <taxon>Dactylosporangium</taxon>
    </lineage>
</organism>
<name>A0ABV5MA06_9ACTN</name>
<dbReference type="EMBL" id="JBHMCA010000043">
    <property type="protein sequence ID" value="MFB9445662.1"/>
    <property type="molecule type" value="Genomic_DNA"/>
</dbReference>
<proteinExistence type="inferred from homology"/>
<comment type="similarity">
    <text evidence="1">Belongs to the UPF0311 family.</text>
</comment>
<evidence type="ECO:0000256" key="1">
    <source>
        <dbReference type="HAMAP-Rule" id="MF_00775"/>
    </source>
</evidence>
<reference evidence="2 3" key="1">
    <citation type="submission" date="2024-09" db="EMBL/GenBank/DDBJ databases">
        <authorList>
            <person name="Sun Q."/>
            <person name="Mori K."/>
        </authorList>
    </citation>
    <scope>NUCLEOTIDE SEQUENCE [LARGE SCALE GENOMIC DNA]</scope>
    <source>
        <strain evidence="2 3">JCM 3307</strain>
    </source>
</reference>
<dbReference type="InterPro" id="IPR020915">
    <property type="entry name" value="UPF0311"/>
</dbReference>
<sequence>MDLQFEARCTAQLRPPMMVGAGPLGVRMVFEVVDGTLSGPRIEAKVLPAGADWVLMGPDNWARMDVRAQFETADGAIIYAQYHGLIEMTDASVRAIAEGTESRYEDHYFRVTPRLECGAEQYAWVNQALFVGEGRFTAGLGLEYTIYRVA</sequence>
<dbReference type="Pfam" id="PF11578">
    <property type="entry name" value="DUF3237"/>
    <property type="match status" value="1"/>
</dbReference>
<evidence type="ECO:0000313" key="2">
    <source>
        <dbReference type="EMBL" id="MFB9445662.1"/>
    </source>
</evidence>
<dbReference type="RefSeq" id="WP_223093254.1">
    <property type="nucleotide sequence ID" value="NZ_CP061913.1"/>
</dbReference>
<dbReference type="Proteomes" id="UP001589608">
    <property type="component" value="Unassembled WGS sequence"/>
</dbReference>
<dbReference type="PANTHER" id="PTHR37315:SF1">
    <property type="entry name" value="UPF0311 PROTEIN BLR7842"/>
    <property type="match status" value="1"/>
</dbReference>
<keyword evidence="3" id="KW-1185">Reference proteome</keyword>